<keyword evidence="2" id="KW-0472">Membrane</keyword>
<organism evidence="3 4">
    <name type="scientific">Chryseobacterium taichungense</name>
    <dbReference type="NCBI Taxonomy" id="295069"/>
    <lineage>
        <taxon>Bacteria</taxon>
        <taxon>Pseudomonadati</taxon>
        <taxon>Bacteroidota</taxon>
        <taxon>Flavobacteriia</taxon>
        <taxon>Flavobacteriales</taxon>
        <taxon>Weeksellaceae</taxon>
        <taxon>Chryseobacterium group</taxon>
        <taxon>Chryseobacterium</taxon>
    </lineage>
</organism>
<dbReference type="InterPro" id="IPR046548">
    <property type="entry name" value="DUF6804"/>
</dbReference>
<reference evidence="4" key="1">
    <citation type="submission" date="2016-10" db="EMBL/GenBank/DDBJ databases">
        <authorList>
            <person name="Varghese N."/>
            <person name="Submissions S."/>
        </authorList>
    </citation>
    <scope>NUCLEOTIDE SEQUENCE [LARGE SCALE GENOMIC DNA]</scope>
    <source>
        <strain evidence="4">DSM 17453</strain>
    </source>
</reference>
<feature type="transmembrane region" description="Helical" evidence="2">
    <location>
        <begin position="50"/>
        <end position="68"/>
    </location>
</feature>
<feature type="transmembrane region" description="Helical" evidence="2">
    <location>
        <begin position="74"/>
        <end position="92"/>
    </location>
</feature>
<evidence type="ECO:0000313" key="4">
    <source>
        <dbReference type="Proteomes" id="UP000199450"/>
    </source>
</evidence>
<dbReference type="Proteomes" id="UP000199450">
    <property type="component" value="Unassembled WGS sequence"/>
</dbReference>
<name>A0A1H8ATV0_9FLAO</name>
<dbReference type="EMBL" id="FOBV01000006">
    <property type="protein sequence ID" value="SEM73973.1"/>
    <property type="molecule type" value="Genomic_DNA"/>
</dbReference>
<sequence length="143" mass="16513">MKPFLTFCALCCFIGIFRLPIEYYTFLRILVSVAALLVLYVTLHAKQHYFSIIFLVVLIVFNPVFPIYLFRKSLWIPIDTVTGILFLLITFVDKLELKSEVTNTEETADHSANLSFPSRDRIINTKKPKEEQLYGKQSDNGKS</sequence>
<dbReference type="STRING" id="295069.SAMN05421856_10666"/>
<proteinExistence type="predicted"/>
<feature type="region of interest" description="Disordered" evidence="1">
    <location>
        <begin position="102"/>
        <end position="143"/>
    </location>
</feature>
<gene>
    <name evidence="3" type="ORF">SAMN05421856_10666</name>
</gene>
<dbReference type="RefSeq" id="WP_090000504.1">
    <property type="nucleotide sequence ID" value="NZ_FOBV01000006.1"/>
</dbReference>
<keyword evidence="2" id="KW-1133">Transmembrane helix</keyword>
<dbReference type="AlphaFoldDB" id="A0A1H8ATV0"/>
<protein>
    <submittedName>
        <fullName evidence="3">Uncharacterized protein</fullName>
    </submittedName>
</protein>
<dbReference type="Pfam" id="PF20619">
    <property type="entry name" value="DUF6804"/>
    <property type="match status" value="1"/>
</dbReference>
<keyword evidence="4" id="KW-1185">Reference proteome</keyword>
<evidence type="ECO:0000313" key="3">
    <source>
        <dbReference type="EMBL" id="SEM73973.1"/>
    </source>
</evidence>
<feature type="compositionally biased region" description="Polar residues" evidence="1">
    <location>
        <begin position="102"/>
        <end position="116"/>
    </location>
</feature>
<feature type="compositionally biased region" description="Basic and acidic residues" evidence="1">
    <location>
        <begin position="118"/>
        <end position="143"/>
    </location>
</feature>
<feature type="transmembrane region" description="Helical" evidence="2">
    <location>
        <begin position="28"/>
        <end position="43"/>
    </location>
</feature>
<evidence type="ECO:0000256" key="2">
    <source>
        <dbReference type="SAM" id="Phobius"/>
    </source>
</evidence>
<accession>A0A1H8ATV0</accession>
<keyword evidence="2" id="KW-0812">Transmembrane</keyword>
<dbReference type="OrthoDB" id="1123420at2"/>
<evidence type="ECO:0000256" key="1">
    <source>
        <dbReference type="SAM" id="MobiDB-lite"/>
    </source>
</evidence>